<evidence type="ECO:0000313" key="1">
    <source>
        <dbReference type="EMBL" id="KKM69509.1"/>
    </source>
</evidence>
<dbReference type="EMBL" id="LAZR01009977">
    <property type="protein sequence ID" value="KKM69509.1"/>
    <property type="molecule type" value="Genomic_DNA"/>
</dbReference>
<dbReference type="AlphaFoldDB" id="A0A0F9JI17"/>
<protein>
    <submittedName>
        <fullName evidence="1">Uncharacterized protein</fullName>
    </submittedName>
</protein>
<accession>A0A0F9JI17</accession>
<reference evidence="1" key="1">
    <citation type="journal article" date="2015" name="Nature">
        <title>Complex archaea that bridge the gap between prokaryotes and eukaryotes.</title>
        <authorList>
            <person name="Spang A."/>
            <person name="Saw J.H."/>
            <person name="Jorgensen S.L."/>
            <person name="Zaremba-Niedzwiedzka K."/>
            <person name="Martijn J."/>
            <person name="Lind A.E."/>
            <person name="van Eijk R."/>
            <person name="Schleper C."/>
            <person name="Guy L."/>
            <person name="Ettema T.J."/>
        </authorList>
    </citation>
    <scope>NUCLEOTIDE SEQUENCE</scope>
</reference>
<comment type="caution">
    <text evidence="1">The sequence shown here is derived from an EMBL/GenBank/DDBJ whole genome shotgun (WGS) entry which is preliminary data.</text>
</comment>
<name>A0A0F9JI17_9ZZZZ</name>
<gene>
    <name evidence="1" type="ORF">LCGC14_1450110</name>
</gene>
<proteinExistence type="predicted"/>
<sequence>MSDHLYRLIYDMKVETFSDGVHQDHIPKGSGASDALIIASLMFPDDGSFSCAVTGVDGRTGGDIEDVDLFRAWSMMAKTLSESKTLGEGHRKFAGMVFDSICKIINEARDEKERLH</sequence>
<organism evidence="1">
    <name type="scientific">marine sediment metagenome</name>
    <dbReference type="NCBI Taxonomy" id="412755"/>
    <lineage>
        <taxon>unclassified sequences</taxon>
        <taxon>metagenomes</taxon>
        <taxon>ecological metagenomes</taxon>
    </lineage>
</organism>